<sequence length="151" mass="16883">MMLSRANDKAAHLERERESRRHAEQDVRSESGLIVSRSFQCGGVVPEQEPCNQPHVDMMAEEQRVKRTLTEEAEKRKGESERARSRRTRINVGTKSSAAVMTLSSETLGPPGDEETRAHARSPHVLKTAKNCPVRGEAVVKVNEKKTRDPA</sequence>
<proteinExistence type="predicted"/>
<reference evidence="1" key="1">
    <citation type="submission" date="2020-04" db="EMBL/GenBank/DDBJ databases">
        <title>A chromosome-scale assembly and high-density genetic map of the yellow drum (Nibea albiflora) genome.</title>
        <authorList>
            <person name="Xu D."/>
            <person name="Zhang W."/>
            <person name="Chen R."/>
            <person name="Tan P."/>
            <person name="Wang L."/>
            <person name="Song H."/>
            <person name="Tian L."/>
            <person name="Zhu Q."/>
            <person name="Wang B."/>
        </authorList>
    </citation>
    <scope>NUCLEOTIDE SEQUENCE</scope>
    <source>
        <strain evidence="1">ZJHYS-2018</strain>
    </source>
</reference>
<dbReference type="EMBL" id="CM024800">
    <property type="protein sequence ID" value="KAG8012935.1"/>
    <property type="molecule type" value="Genomic_DNA"/>
</dbReference>
<name>A0ACB7FEK7_NIBAL</name>
<dbReference type="Proteomes" id="UP000805704">
    <property type="component" value="Chromosome 12"/>
</dbReference>
<comment type="caution">
    <text evidence="1">The sequence shown here is derived from an EMBL/GenBank/DDBJ whole genome shotgun (WGS) entry which is preliminary data.</text>
</comment>
<evidence type="ECO:0000313" key="1">
    <source>
        <dbReference type="EMBL" id="KAG8012935.1"/>
    </source>
</evidence>
<evidence type="ECO:0000313" key="2">
    <source>
        <dbReference type="Proteomes" id="UP000805704"/>
    </source>
</evidence>
<gene>
    <name evidence="1" type="ORF">GBF38_020904</name>
</gene>
<protein>
    <submittedName>
        <fullName evidence="1">Uncharacterized protein</fullName>
    </submittedName>
</protein>
<organism evidence="1 2">
    <name type="scientific">Nibea albiflora</name>
    <name type="common">Yellow drum</name>
    <name type="synonym">Corvina albiflora</name>
    <dbReference type="NCBI Taxonomy" id="240163"/>
    <lineage>
        <taxon>Eukaryota</taxon>
        <taxon>Metazoa</taxon>
        <taxon>Chordata</taxon>
        <taxon>Craniata</taxon>
        <taxon>Vertebrata</taxon>
        <taxon>Euteleostomi</taxon>
        <taxon>Actinopterygii</taxon>
        <taxon>Neopterygii</taxon>
        <taxon>Teleostei</taxon>
        <taxon>Neoteleostei</taxon>
        <taxon>Acanthomorphata</taxon>
        <taxon>Eupercaria</taxon>
        <taxon>Sciaenidae</taxon>
        <taxon>Nibea</taxon>
    </lineage>
</organism>
<keyword evidence="2" id="KW-1185">Reference proteome</keyword>
<accession>A0ACB7FEK7</accession>